<evidence type="ECO:0000313" key="3">
    <source>
        <dbReference type="Proteomes" id="UP000473854"/>
    </source>
</evidence>
<dbReference type="PANTHER" id="PTHR36836">
    <property type="entry name" value="COLANIC ACID BIOSYNTHESIS PROTEIN WCAK"/>
    <property type="match status" value="1"/>
</dbReference>
<feature type="domain" description="Polysaccharide pyruvyl transferase" evidence="1">
    <location>
        <begin position="33"/>
        <end position="286"/>
    </location>
</feature>
<evidence type="ECO:0000259" key="1">
    <source>
        <dbReference type="Pfam" id="PF04230"/>
    </source>
</evidence>
<protein>
    <submittedName>
        <fullName evidence="2">Polysaccharide pyruvyl transferase family protein</fullName>
    </submittedName>
</protein>
<gene>
    <name evidence="2" type="ORF">GIX10_09395</name>
</gene>
<evidence type="ECO:0000313" key="2">
    <source>
        <dbReference type="EMBL" id="MTD11641.1"/>
    </source>
</evidence>
<dbReference type="InterPro" id="IPR007345">
    <property type="entry name" value="Polysacch_pyruvyl_Trfase"/>
</dbReference>
<name>A0A6L6GGN6_9GAMM</name>
<dbReference type="EMBL" id="WLYL01000029">
    <property type="protein sequence ID" value="MTD11641.1"/>
    <property type="molecule type" value="Genomic_DNA"/>
</dbReference>
<reference evidence="2 3" key="1">
    <citation type="submission" date="2019-11" db="EMBL/GenBank/DDBJ databases">
        <authorList>
            <person name="An D."/>
        </authorList>
    </citation>
    <scope>NUCLEOTIDE SEQUENCE [LARGE SCALE GENOMIC DNA]</scope>
    <source>
        <strain evidence="2 3">YIM 103518</strain>
    </source>
</reference>
<dbReference type="PANTHER" id="PTHR36836:SF1">
    <property type="entry name" value="COLANIC ACID BIOSYNTHESIS PROTEIN WCAK"/>
    <property type="match status" value="1"/>
</dbReference>
<keyword evidence="2" id="KW-0808">Transferase</keyword>
<dbReference type="RefSeq" id="WP_154773225.1">
    <property type="nucleotide sequence ID" value="NZ_WLYL01000029.1"/>
</dbReference>
<organism evidence="2 3">
    <name type="scientific">Acinetobacter faecalis</name>
    <dbReference type="NCBI Taxonomy" id="2665161"/>
    <lineage>
        <taxon>Bacteria</taxon>
        <taxon>Pseudomonadati</taxon>
        <taxon>Pseudomonadota</taxon>
        <taxon>Gammaproteobacteria</taxon>
        <taxon>Moraxellales</taxon>
        <taxon>Moraxellaceae</taxon>
        <taxon>Acinetobacter</taxon>
    </lineage>
</organism>
<proteinExistence type="predicted"/>
<dbReference type="Pfam" id="PF04230">
    <property type="entry name" value="PS_pyruv_trans"/>
    <property type="match status" value="1"/>
</dbReference>
<accession>A0A6L6GGN6</accession>
<comment type="caution">
    <text evidence="2">The sequence shown here is derived from an EMBL/GenBank/DDBJ whole genome shotgun (WGS) entry which is preliminary data.</text>
</comment>
<dbReference type="GO" id="GO:0016740">
    <property type="term" value="F:transferase activity"/>
    <property type="evidence" value="ECO:0007669"/>
    <property type="project" value="UniProtKB-KW"/>
</dbReference>
<dbReference type="AlphaFoldDB" id="A0A6L6GGN6"/>
<sequence length="369" mass="41067">MSTSNKKVGDSTNLKNTKIKPKIGLTGSFGRGNYGDELYLKNYQYWFGGFADLFLLSGLSRKPYLIDFNKNFVDMMDAVVLGGGDLLVPHKHPIDLDFIDSVYLRKPLHVACIGVQVTRHDKDQRVVTRWQKFLSHENVKTISTRDTGSKAWIEEHIKPSVTINSFPDMVCALPLPPVSKPKDDLILGIVTRHVADPKNYRLLEEIGRELISRGWKVHHIIGGVSGHGKKDFENASFLDIPGKETIYSENLDDISKALGSCTLVLSYKLHTTLVSVMYGVPTICINPVVKAKAFMASAGLENHVFNATDPELKNVVLNSVPSAPDPFKVGKLRDEASTFMKELGAKIYNDFYESQLNSIGLSEKAIFPE</sequence>
<dbReference type="Proteomes" id="UP000473854">
    <property type="component" value="Unassembled WGS sequence"/>
</dbReference>